<dbReference type="AlphaFoldDB" id="A0A9D4Z513"/>
<protein>
    <submittedName>
        <fullName evidence="1">Uncharacterized protein</fullName>
    </submittedName>
</protein>
<evidence type="ECO:0000313" key="1">
    <source>
        <dbReference type="EMBL" id="KAI5061405.1"/>
    </source>
</evidence>
<accession>A0A9D4Z513</accession>
<dbReference type="EMBL" id="JABFUD020000023">
    <property type="protein sequence ID" value="KAI5061405.1"/>
    <property type="molecule type" value="Genomic_DNA"/>
</dbReference>
<reference evidence="1" key="1">
    <citation type="submission" date="2021-01" db="EMBL/GenBank/DDBJ databases">
        <title>Adiantum capillus-veneris genome.</title>
        <authorList>
            <person name="Fang Y."/>
            <person name="Liao Q."/>
        </authorList>
    </citation>
    <scope>NUCLEOTIDE SEQUENCE</scope>
    <source>
        <strain evidence="1">H3</strain>
        <tissue evidence="1">Leaf</tissue>
    </source>
</reference>
<name>A0A9D4Z513_ADICA</name>
<gene>
    <name evidence="1" type="ORF">GOP47_0023910</name>
</gene>
<keyword evidence="2" id="KW-1185">Reference proteome</keyword>
<proteinExistence type="predicted"/>
<organism evidence="1 2">
    <name type="scientific">Adiantum capillus-veneris</name>
    <name type="common">Maidenhair fern</name>
    <dbReference type="NCBI Taxonomy" id="13818"/>
    <lineage>
        <taxon>Eukaryota</taxon>
        <taxon>Viridiplantae</taxon>
        <taxon>Streptophyta</taxon>
        <taxon>Embryophyta</taxon>
        <taxon>Tracheophyta</taxon>
        <taxon>Polypodiopsida</taxon>
        <taxon>Polypodiidae</taxon>
        <taxon>Polypodiales</taxon>
        <taxon>Pteridineae</taxon>
        <taxon>Pteridaceae</taxon>
        <taxon>Vittarioideae</taxon>
        <taxon>Adiantum</taxon>
    </lineage>
</organism>
<dbReference type="Proteomes" id="UP000886520">
    <property type="component" value="Chromosome 23"/>
</dbReference>
<comment type="caution">
    <text evidence="1">The sequence shown here is derived from an EMBL/GenBank/DDBJ whole genome shotgun (WGS) entry which is preliminary data.</text>
</comment>
<evidence type="ECO:0000313" key="2">
    <source>
        <dbReference type="Proteomes" id="UP000886520"/>
    </source>
</evidence>
<sequence length="115" mass="13303">MDKKYDGETRLGGLRGTKCRDRGAVWMKRHLARMEKTCTMSDAGEPEEDYKGENTKLEELWMKHHLTRMDKAFHPQLLELGTFLADVRLLPTCYGVYDGDLCRRSPHFFGGDSTF</sequence>